<evidence type="ECO:0000313" key="2">
    <source>
        <dbReference type="EMBL" id="BDC98214.1"/>
    </source>
</evidence>
<evidence type="ECO:0000313" key="3">
    <source>
        <dbReference type="Proteomes" id="UP001354989"/>
    </source>
</evidence>
<dbReference type="PANTHER" id="PTHR46211:SF14">
    <property type="entry name" value="GLYCEROPHOSPHODIESTER PHOSPHODIESTERASE"/>
    <property type="match status" value="1"/>
</dbReference>
<dbReference type="Pfam" id="PF03009">
    <property type="entry name" value="GDPD"/>
    <property type="match status" value="1"/>
</dbReference>
<proteinExistence type="predicted"/>
<dbReference type="PANTHER" id="PTHR46211">
    <property type="entry name" value="GLYCEROPHOSPHORYL DIESTER PHOSPHODIESTERASE"/>
    <property type="match status" value="1"/>
</dbReference>
<dbReference type="InterPro" id="IPR030395">
    <property type="entry name" value="GP_PDE_dom"/>
</dbReference>
<keyword evidence="3" id="KW-1185">Reference proteome</keyword>
<gene>
    <name evidence="2" type="primary">glpQ</name>
    <name evidence="2" type="ORF">PEPS_04950</name>
</gene>
<dbReference type="Proteomes" id="UP001354989">
    <property type="component" value="Chromosome"/>
</dbReference>
<feature type="domain" description="GP-PDE" evidence="1">
    <location>
        <begin position="4"/>
        <end position="273"/>
    </location>
</feature>
<sequence length="283" mass="33345">MAQFDFEGHRGARGLLPENTIPAFIKALDLGVTTLEMDVVISKDKKVVVSHDPFFNHEFTTTPEGKKIRSRQHDEHLLYHMNYEDIKKYDVGKRNHSEFPEQVSVPAYKPLLSEVLTTAERHVKNTDRDEVYYNIEIKAEEEWDMLYTPPVDEFCELVVKTVDAYVPMHRVILQSFDPRVLEYLHQHYPQIRLAFLVENKQSIQENLKKLSFKPPIYSPEYFLLKKKDVKWLHANDFKVIPWTVNDKEEMEKLVEWGVDGLISDYPDRLMIIKKEMKLHATSL</sequence>
<dbReference type="CDD" id="cd08567">
    <property type="entry name" value="GDPD_SpGDE_like"/>
    <property type="match status" value="1"/>
</dbReference>
<dbReference type="Gene3D" id="3.20.20.190">
    <property type="entry name" value="Phosphatidylinositol (PI) phosphodiesterase"/>
    <property type="match status" value="1"/>
</dbReference>
<protein>
    <submittedName>
        <fullName evidence="2">Glycerophosphoryl diester phosphodiesterase</fullName>
    </submittedName>
</protein>
<evidence type="ECO:0000259" key="1">
    <source>
        <dbReference type="PROSITE" id="PS51704"/>
    </source>
</evidence>
<dbReference type="PROSITE" id="PS51704">
    <property type="entry name" value="GP_PDE"/>
    <property type="match status" value="1"/>
</dbReference>
<organism evidence="2 3">
    <name type="scientific">Persicobacter psychrovividus</name>
    <dbReference type="NCBI Taxonomy" id="387638"/>
    <lineage>
        <taxon>Bacteria</taxon>
        <taxon>Pseudomonadati</taxon>
        <taxon>Bacteroidota</taxon>
        <taxon>Cytophagia</taxon>
        <taxon>Cytophagales</taxon>
        <taxon>Persicobacteraceae</taxon>
        <taxon>Persicobacter</taxon>
    </lineage>
</organism>
<reference evidence="2 3" key="1">
    <citation type="submission" date="2021-12" db="EMBL/GenBank/DDBJ databases">
        <title>Genome sequencing of bacteria with rrn-lacking chromosome and rrn-plasmid.</title>
        <authorList>
            <person name="Anda M."/>
            <person name="Iwasaki W."/>
        </authorList>
    </citation>
    <scope>NUCLEOTIDE SEQUENCE [LARGE SCALE GENOMIC DNA]</scope>
    <source>
        <strain evidence="2 3">NBRC 101262</strain>
    </source>
</reference>
<dbReference type="InterPro" id="IPR017946">
    <property type="entry name" value="PLC-like_Pdiesterase_TIM-brl"/>
</dbReference>
<name>A0ABM7VBC1_9BACT</name>
<dbReference type="EMBL" id="AP025292">
    <property type="protein sequence ID" value="BDC98214.1"/>
    <property type="molecule type" value="Genomic_DNA"/>
</dbReference>
<accession>A0ABM7VBC1</accession>
<dbReference type="SUPFAM" id="SSF51695">
    <property type="entry name" value="PLC-like phosphodiesterases"/>
    <property type="match status" value="1"/>
</dbReference>